<reference evidence="5" key="1">
    <citation type="journal article" date="2012" name="G3 (Bethesda)">
        <title>Pichia sorbitophila, an interspecies yeast hybrid reveals early steps of genome resolution following polyploidization.</title>
        <authorList>
            <person name="Leh Louis V."/>
            <person name="Despons L."/>
            <person name="Friedrich A."/>
            <person name="Martin T."/>
            <person name="Durrens P."/>
            <person name="Casaregola S."/>
            <person name="Neuveglise C."/>
            <person name="Fairhead C."/>
            <person name="Marck C."/>
            <person name="Cruz J.A."/>
            <person name="Straub M.L."/>
            <person name="Kugler V."/>
            <person name="Sacerdot C."/>
            <person name="Uzunov Z."/>
            <person name="Thierry A."/>
            <person name="Weiss S."/>
            <person name="Bleykasten C."/>
            <person name="De Montigny J."/>
            <person name="Jacques N."/>
            <person name="Jung P."/>
            <person name="Lemaire M."/>
            <person name="Mallet S."/>
            <person name="Morel G."/>
            <person name="Richard G.F."/>
            <person name="Sarkar A."/>
            <person name="Savel G."/>
            <person name="Schacherer J."/>
            <person name="Seret M.L."/>
            <person name="Talla E."/>
            <person name="Samson G."/>
            <person name="Jubin C."/>
            <person name="Poulain J."/>
            <person name="Vacherie B."/>
            <person name="Barbe V."/>
            <person name="Pelletier E."/>
            <person name="Sherman D.J."/>
            <person name="Westhof E."/>
            <person name="Weissenbach J."/>
            <person name="Baret P.V."/>
            <person name="Wincker P."/>
            <person name="Gaillardin C."/>
            <person name="Dujon B."/>
            <person name="Souciet J.L."/>
        </authorList>
    </citation>
    <scope>NUCLEOTIDE SEQUENCE [LARGE SCALE GENOMIC DNA]</scope>
    <source>
        <strain evidence="5">CBS 270.75 / DBVPG 7215 / KCTC 17166 / NRRL Y-17582</strain>
    </source>
</reference>
<protein>
    <recommendedName>
        <fullName evidence="3">PI31 proteasome regulator C-terminal domain-containing protein</fullName>
    </recommendedName>
</protein>
<evidence type="ECO:0000256" key="2">
    <source>
        <dbReference type="SAM" id="MobiDB-lite"/>
    </source>
</evidence>
<dbReference type="EMBL" id="CP002498">
    <property type="protein sequence ID" value="AET38229.1"/>
    <property type="molecule type" value="Genomic_DNA"/>
</dbReference>
<feature type="domain" description="PI31 proteasome regulator C-terminal" evidence="3">
    <location>
        <begin position="206"/>
        <end position="277"/>
    </location>
</feature>
<dbReference type="GeneID" id="11470691"/>
<evidence type="ECO:0000313" key="5">
    <source>
        <dbReference type="Proteomes" id="UP000006790"/>
    </source>
</evidence>
<proteinExistence type="inferred from homology"/>
<evidence type="ECO:0000256" key="1">
    <source>
        <dbReference type="ARBA" id="ARBA00006405"/>
    </source>
</evidence>
<dbReference type="KEGG" id="erc:Ecym_2508"/>
<gene>
    <name evidence="4" type="ordered locus">Ecym_2508</name>
</gene>
<feature type="compositionally biased region" description="Basic and acidic residues" evidence="2">
    <location>
        <begin position="196"/>
        <end position="211"/>
    </location>
</feature>
<dbReference type="InParanoid" id="G8JPX1"/>
<dbReference type="AlphaFoldDB" id="G8JPX1"/>
<dbReference type="Pfam" id="PF08577">
    <property type="entry name" value="PI31_Prot_C"/>
    <property type="match status" value="1"/>
</dbReference>
<sequence length="296" mass="32601">MFKVEVTAHLFLAYLQDCKIINDVKKAKWKEQSKKSVLILINVDGEFAKAVLGEAAEELEIVLVDMSDGKKVMISLCNDVAPIKQGILHYDADLKLQTEVTEDHDGMRDMYDVNTWNVFQGKFKLSAVSCSTTDVAKGEDQGPEVETLRRQLKLAKDKGIPIARAKAPDDMPGFEDEYEIQGERHVPPVYDPDLFPSREHTRPGTYGDRDLYPTGEKYPDILDPSPSAGPKGGMVFDPKHSGSLPLPYGGKFDPDDPDDPRKPSGFLPGARWNSPFGSSRGFPGFGSPGSGKPGFL</sequence>
<feature type="region of interest" description="Disordered" evidence="2">
    <location>
        <begin position="184"/>
        <end position="296"/>
    </location>
</feature>
<dbReference type="OrthoDB" id="68090at2759"/>
<evidence type="ECO:0000313" key="4">
    <source>
        <dbReference type="EMBL" id="AET38229.1"/>
    </source>
</evidence>
<comment type="similarity">
    <text evidence="1">Belongs to the proteasome inhibitor PI31 family.</text>
</comment>
<evidence type="ECO:0000259" key="3">
    <source>
        <dbReference type="Pfam" id="PF08577"/>
    </source>
</evidence>
<dbReference type="Proteomes" id="UP000006790">
    <property type="component" value="Chromosome 2"/>
</dbReference>
<feature type="compositionally biased region" description="Gly residues" evidence="2">
    <location>
        <begin position="283"/>
        <end position="296"/>
    </location>
</feature>
<accession>G8JPX1</accession>
<keyword evidence="5" id="KW-1185">Reference proteome</keyword>
<organism evidence="4 5">
    <name type="scientific">Eremothecium cymbalariae (strain CBS 270.75 / DBVPG 7215 / KCTC 17166 / NRRL Y-17582)</name>
    <name type="common">Yeast</name>
    <dbReference type="NCBI Taxonomy" id="931890"/>
    <lineage>
        <taxon>Eukaryota</taxon>
        <taxon>Fungi</taxon>
        <taxon>Dikarya</taxon>
        <taxon>Ascomycota</taxon>
        <taxon>Saccharomycotina</taxon>
        <taxon>Saccharomycetes</taxon>
        <taxon>Saccharomycetales</taxon>
        <taxon>Saccharomycetaceae</taxon>
        <taxon>Eremothecium</taxon>
    </lineage>
</organism>
<dbReference type="STRING" id="931890.G8JPX1"/>
<name>G8JPX1_ERECY</name>
<dbReference type="HOGENOM" id="CLU_078546_0_0_1"/>
<dbReference type="OMA" id="PHESRHA"/>
<dbReference type="InterPro" id="IPR013886">
    <property type="entry name" value="PI31_Prot_C"/>
</dbReference>
<dbReference type="RefSeq" id="XP_003645046.1">
    <property type="nucleotide sequence ID" value="XM_003644998.1"/>
</dbReference>
<dbReference type="eggNOG" id="ENOG502S4M4">
    <property type="taxonomic scope" value="Eukaryota"/>
</dbReference>